<dbReference type="GO" id="GO:0005524">
    <property type="term" value="F:ATP binding"/>
    <property type="evidence" value="ECO:0007669"/>
    <property type="project" value="UniProtKB-UniRule"/>
</dbReference>
<comment type="cofactor">
    <cofactor evidence="18 19">
        <name>K(+)</name>
        <dbReference type="ChEBI" id="CHEBI:29103"/>
    </cofactor>
    <text evidence="18 19">Binds 1 potassium ion per subunit.</text>
</comment>
<evidence type="ECO:0000313" key="22">
    <source>
        <dbReference type="EMBL" id="AOR24975.2"/>
    </source>
</evidence>
<dbReference type="HAMAP" id="MF_01966">
    <property type="entry name" value="NADHX_epimerase"/>
    <property type="match status" value="1"/>
</dbReference>
<evidence type="ECO:0000259" key="21">
    <source>
        <dbReference type="PROSITE" id="PS51385"/>
    </source>
</evidence>
<evidence type="ECO:0000256" key="6">
    <source>
        <dbReference type="ARBA" id="ARBA00022741"/>
    </source>
</evidence>
<keyword evidence="23" id="KW-1185">Reference proteome</keyword>
<evidence type="ECO:0000256" key="18">
    <source>
        <dbReference type="HAMAP-Rule" id="MF_01966"/>
    </source>
</evidence>
<comment type="caution">
    <text evidence="18">Lacks conserved residue(s) required for the propagation of feature annotation.</text>
</comment>
<dbReference type="PROSITE" id="PS51385">
    <property type="entry name" value="YJEF_N"/>
    <property type="match status" value="1"/>
</dbReference>
<keyword evidence="8 17" id="KW-0521">NADP</keyword>
<evidence type="ECO:0000256" key="10">
    <source>
        <dbReference type="ARBA" id="ARBA00023027"/>
    </source>
</evidence>
<keyword evidence="10 17" id="KW-0520">NAD</keyword>
<dbReference type="GO" id="GO:0110051">
    <property type="term" value="P:metabolite repair"/>
    <property type="evidence" value="ECO:0007669"/>
    <property type="project" value="TreeGrafter"/>
</dbReference>
<evidence type="ECO:0000256" key="17">
    <source>
        <dbReference type="HAMAP-Rule" id="MF_01965"/>
    </source>
</evidence>
<feature type="domain" description="YjeF N-terminal" evidence="21">
    <location>
        <begin position="9"/>
        <end position="218"/>
    </location>
</feature>
<dbReference type="InterPro" id="IPR004443">
    <property type="entry name" value="YjeF_N_dom"/>
</dbReference>
<feature type="binding site" evidence="18">
    <location>
        <position position="161"/>
    </location>
    <ligand>
        <name>(6S)-NADPHX</name>
        <dbReference type="ChEBI" id="CHEBI:64076"/>
    </ligand>
</feature>
<name>A0A1D7XNQ8_9CLOT</name>
<dbReference type="PROSITE" id="PS51383">
    <property type="entry name" value="YJEF_C_3"/>
    <property type="match status" value="1"/>
</dbReference>
<gene>
    <name evidence="17" type="primary">nnrD</name>
    <name evidence="18" type="synonym">nnrE</name>
    <name evidence="22" type="ORF">BGI42_13415</name>
</gene>
<dbReference type="SUPFAM" id="SSF64153">
    <property type="entry name" value="YjeF N-terminal domain-like"/>
    <property type="match status" value="1"/>
</dbReference>
<feature type="binding site" evidence="18">
    <location>
        <position position="164"/>
    </location>
    <ligand>
        <name>K(+)</name>
        <dbReference type="ChEBI" id="CHEBI:29103"/>
    </ligand>
</feature>
<comment type="similarity">
    <text evidence="3 19">In the N-terminal section; belongs to the NnrE/AIBP family.</text>
</comment>
<evidence type="ECO:0000256" key="5">
    <source>
        <dbReference type="ARBA" id="ARBA00022723"/>
    </source>
</evidence>
<keyword evidence="13" id="KW-0511">Multifunctional enzyme</keyword>
<dbReference type="Gene3D" id="3.40.1190.20">
    <property type="match status" value="1"/>
</dbReference>
<keyword evidence="7 17" id="KW-0067">ATP-binding</keyword>
<comment type="function">
    <text evidence="18">Catalyzes the epimerization of the S- and R-forms of NAD(P)HX, a damaged form of NAD(P)H that is a result of enzymatic or heat-dependent hydration. This is a prerequisite for the S-specific NAD(P)H-hydrate dehydratase to allow the repair of both epimers of NAD(P)HX.</text>
</comment>
<evidence type="ECO:0000256" key="8">
    <source>
        <dbReference type="ARBA" id="ARBA00022857"/>
    </source>
</evidence>
<dbReference type="RefSeq" id="WP_084023892.1">
    <property type="nucleotide sequence ID" value="NZ_CP017253.2"/>
</dbReference>
<dbReference type="EC" id="5.1.99.6" evidence="19"/>
<dbReference type="AlphaFoldDB" id="A0A1D7XNQ8"/>
<keyword evidence="12 17" id="KW-0456">Lyase</keyword>
<proteinExistence type="inferred from homology"/>
<dbReference type="STRING" id="394958.BGI42_13415"/>
<evidence type="ECO:0000256" key="11">
    <source>
        <dbReference type="ARBA" id="ARBA00023235"/>
    </source>
</evidence>
<dbReference type="EMBL" id="CP017253">
    <property type="protein sequence ID" value="AOR24975.2"/>
    <property type="molecule type" value="Genomic_DNA"/>
</dbReference>
<evidence type="ECO:0000256" key="2">
    <source>
        <dbReference type="ARBA" id="ARBA00000909"/>
    </source>
</evidence>
<comment type="similarity">
    <text evidence="17">Belongs to the NnrD/CARKD family.</text>
</comment>
<sequence length="499" mass="54748">MEVMSSKKCKLIDEVTIKEIGIPSIVLMENAAKSISEEICDMGKSFIVICGQGNNGGDGLAICRHLFNKGKKVKVYIVGISENYSSDFRTNLSILSNLEDIEIKKIKSEKDIFNDLVINIKNSDVIVDALFGVGLNRELTGIFKTVIEQINISSKRIISVDVPSGLDCDEGIPKGISIKANYTYTFEVVKMGFLNYEAIKYLGNLKVVNIGIPQKIKEKNSDGICILSDFEYKELIPKRNIYGHKGNYGRALIISGNVGFTGAAFITTECTVRSGAGLVTLVCPKEVQSILSNKLIEAMTLNTEDNKLDDLLKKAQVIAIGPGLGIGEKERKLFEKVVKKTTCPIVIDADAITLLSKNKSLTQYLENRSIMTPHPGELARFLDLSISEIENDRVGISRKFFEDYRINLLLKGYRTVICTHSKTYINQTGNSKMASGGMGDALTGIITGLVAQGSKIEEAAILGSYIHGKIADEISKDAFIVNARDIISSLPRKINNIIK</sequence>
<comment type="function">
    <text evidence="17">Catalyzes the dehydration of the S-form of NAD(P)HX at the expense of ADP, which is converted to AMP. Together with NAD(P)HX epimerase, which catalyzes the epimerization of the S- and R-forms, the enzyme allows the repair of both epimers of NAD(P)HX, a damaged form of NAD(P)H that is a result of enzymatic or heat-dependent hydration.</text>
</comment>
<keyword evidence="6 17" id="KW-0547">Nucleotide-binding</keyword>
<dbReference type="GO" id="GO:0046872">
    <property type="term" value="F:metal ion binding"/>
    <property type="evidence" value="ECO:0007669"/>
    <property type="project" value="UniProtKB-UniRule"/>
</dbReference>
<feature type="binding site" evidence="17">
    <location>
        <position position="263"/>
    </location>
    <ligand>
        <name>(6S)-NADPHX</name>
        <dbReference type="ChEBI" id="CHEBI:64076"/>
    </ligand>
</feature>
<dbReference type="InterPro" id="IPR036652">
    <property type="entry name" value="YjeF_N_dom_sf"/>
</dbReference>
<evidence type="ECO:0000259" key="20">
    <source>
        <dbReference type="PROSITE" id="PS51383"/>
    </source>
</evidence>
<feature type="binding site" evidence="18">
    <location>
        <begin position="54"/>
        <end position="58"/>
    </location>
    <ligand>
        <name>(6S)-NADPHX</name>
        <dbReference type="ChEBI" id="CHEBI:64076"/>
    </ligand>
</feature>
<dbReference type="SUPFAM" id="SSF53613">
    <property type="entry name" value="Ribokinase-like"/>
    <property type="match status" value="1"/>
</dbReference>
<feature type="binding site" evidence="17">
    <location>
        <position position="323"/>
    </location>
    <ligand>
        <name>(6S)-NADPHX</name>
        <dbReference type="ChEBI" id="CHEBI:64076"/>
    </ligand>
</feature>
<evidence type="ECO:0000256" key="13">
    <source>
        <dbReference type="ARBA" id="ARBA00023268"/>
    </source>
</evidence>
<comment type="catalytic activity">
    <reaction evidence="16 17 19">
        <text>(6S)-NADPHX + ADP = AMP + phosphate + NADPH + H(+)</text>
        <dbReference type="Rhea" id="RHEA:32235"/>
        <dbReference type="ChEBI" id="CHEBI:15378"/>
        <dbReference type="ChEBI" id="CHEBI:43474"/>
        <dbReference type="ChEBI" id="CHEBI:57783"/>
        <dbReference type="ChEBI" id="CHEBI:64076"/>
        <dbReference type="ChEBI" id="CHEBI:456215"/>
        <dbReference type="ChEBI" id="CHEBI:456216"/>
        <dbReference type="EC" id="4.2.1.136"/>
    </reaction>
</comment>
<dbReference type="PANTHER" id="PTHR12592">
    <property type="entry name" value="ATP-DEPENDENT (S)-NAD(P)H-HYDRATE DEHYDRATASE FAMILY MEMBER"/>
    <property type="match status" value="1"/>
</dbReference>
<dbReference type="Pfam" id="PF01256">
    <property type="entry name" value="Carb_kinase"/>
    <property type="match status" value="1"/>
</dbReference>
<feature type="binding site" evidence="18">
    <location>
        <position position="55"/>
    </location>
    <ligand>
        <name>K(+)</name>
        <dbReference type="ChEBI" id="CHEBI:29103"/>
    </ligand>
</feature>
<evidence type="ECO:0000256" key="19">
    <source>
        <dbReference type="PIRNR" id="PIRNR017184"/>
    </source>
</evidence>
<dbReference type="InterPro" id="IPR030677">
    <property type="entry name" value="Nnr"/>
</dbReference>
<comment type="subunit">
    <text evidence="17">Homotetramer.</text>
</comment>
<dbReference type="GO" id="GO:0046496">
    <property type="term" value="P:nicotinamide nucleotide metabolic process"/>
    <property type="evidence" value="ECO:0007669"/>
    <property type="project" value="UniProtKB-UniRule"/>
</dbReference>
<comment type="catalytic activity">
    <reaction evidence="2 18 19">
        <text>(6R)-NADPHX = (6S)-NADPHX</text>
        <dbReference type="Rhea" id="RHEA:32227"/>
        <dbReference type="ChEBI" id="CHEBI:64076"/>
        <dbReference type="ChEBI" id="CHEBI:64077"/>
        <dbReference type="EC" id="5.1.99.6"/>
    </reaction>
</comment>
<keyword evidence="5 18" id="KW-0479">Metal-binding</keyword>
<feature type="binding site" evidence="18">
    <location>
        <position position="128"/>
    </location>
    <ligand>
        <name>K(+)</name>
        <dbReference type="ChEBI" id="CHEBI:29103"/>
    </ligand>
</feature>
<dbReference type="GO" id="GO:0052855">
    <property type="term" value="F:ADP-dependent NAD(P)H-hydrate dehydratase activity"/>
    <property type="evidence" value="ECO:0007669"/>
    <property type="project" value="UniProtKB-UniRule"/>
</dbReference>
<evidence type="ECO:0000256" key="7">
    <source>
        <dbReference type="ARBA" id="ARBA00022840"/>
    </source>
</evidence>
<comment type="similarity">
    <text evidence="4 19">In the C-terminal section; belongs to the NnrD/CARKD family.</text>
</comment>
<comment type="cofactor">
    <cofactor evidence="17">
        <name>Mg(2+)</name>
        <dbReference type="ChEBI" id="CHEBI:18420"/>
    </cofactor>
</comment>
<dbReference type="CDD" id="cd01171">
    <property type="entry name" value="YXKO-related"/>
    <property type="match status" value="1"/>
</dbReference>
<dbReference type="NCBIfam" id="TIGR00196">
    <property type="entry name" value="yjeF_cterm"/>
    <property type="match status" value="1"/>
</dbReference>
<dbReference type="Gene3D" id="3.40.50.10260">
    <property type="entry name" value="YjeF N-terminal domain"/>
    <property type="match status" value="1"/>
</dbReference>
<dbReference type="EC" id="4.2.1.136" evidence="19"/>
<dbReference type="OrthoDB" id="9806925at2"/>
<reference evidence="23" key="1">
    <citation type="submission" date="2016-09" db="EMBL/GenBank/DDBJ databases">
        <title>Genomics of Clostridium taeniosporum, an organism which forms endospores with ribbon-like appendages.</title>
        <authorList>
            <person name="Walker J.R."/>
        </authorList>
    </citation>
    <scope>NUCLEOTIDE SEQUENCE [LARGE SCALE GENOMIC DNA]</scope>
    <source>
        <strain evidence="23">1/k</strain>
    </source>
</reference>
<keyword evidence="11 18" id="KW-0413">Isomerase</keyword>
<comment type="catalytic activity">
    <reaction evidence="15 17 19">
        <text>(6S)-NADHX + ADP = AMP + phosphate + NADH + H(+)</text>
        <dbReference type="Rhea" id="RHEA:32223"/>
        <dbReference type="ChEBI" id="CHEBI:15378"/>
        <dbReference type="ChEBI" id="CHEBI:43474"/>
        <dbReference type="ChEBI" id="CHEBI:57945"/>
        <dbReference type="ChEBI" id="CHEBI:64074"/>
        <dbReference type="ChEBI" id="CHEBI:456215"/>
        <dbReference type="ChEBI" id="CHEBI:456216"/>
        <dbReference type="EC" id="4.2.1.136"/>
    </reaction>
</comment>
<feature type="binding site" evidence="17">
    <location>
        <position position="439"/>
    </location>
    <ligand>
        <name>AMP</name>
        <dbReference type="ChEBI" id="CHEBI:456215"/>
    </ligand>
</feature>
<dbReference type="PIRSF" id="PIRSF017184">
    <property type="entry name" value="Nnr"/>
    <property type="match status" value="1"/>
</dbReference>
<feature type="binding site" evidence="17">
    <location>
        <position position="440"/>
    </location>
    <ligand>
        <name>(6S)-NADPHX</name>
        <dbReference type="ChEBI" id="CHEBI:64076"/>
    </ligand>
</feature>
<evidence type="ECO:0000256" key="9">
    <source>
        <dbReference type="ARBA" id="ARBA00022958"/>
    </source>
</evidence>
<organism evidence="22 23">
    <name type="scientific">Clostridium taeniosporum</name>
    <dbReference type="NCBI Taxonomy" id="394958"/>
    <lineage>
        <taxon>Bacteria</taxon>
        <taxon>Bacillati</taxon>
        <taxon>Bacillota</taxon>
        <taxon>Clostridia</taxon>
        <taxon>Eubacteriales</taxon>
        <taxon>Clostridiaceae</taxon>
        <taxon>Clostridium</taxon>
    </lineage>
</organism>
<comment type="function">
    <text evidence="14 19">Bifunctional enzyme that catalyzes the epimerization of the S- and R-forms of NAD(P)HX and the dehydration of the S-form of NAD(P)HX at the expense of ADP, which is converted to AMP. This allows the repair of both epimers of NAD(P)HX, a damaged form of NAD(P)H that is a result of enzymatic or heat-dependent hydration.</text>
</comment>
<feature type="domain" description="YjeF C-terminal" evidence="20">
    <location>
        <begin position="228"/>
        <end position="497"/>
    </location>
</feature>
<accession>A0A1D7XNQ8</accession>
<evidence type="ECO:0000256" key="1">
    <source>
        <dbReference type="ARBA" id="ARBA00000013"/>
    </source>
</evidence>
<feature type="binding site" evidence="17">
    <location>
        <begin position="411"/>
        <end position="415"/>
    </location>
    <ligand>
        <name>AMP</name>
        <dbReference type="ChEBI" id="CHEBI:456215"/>
    </ligand>
</feature>
<comment type="catalytic activity">
    <reaction evidence="1 18 19">
        <text>(6R)-NADHX = (6S)-NADHX</text>
        <dbReference type="Rhea" id="RHEA:32215"/>
        <dbReference type="ChEBI" id="CHEBI:64074"/>
        <dbReference type="ChEBI" id="CHEBI:64075"/>
        <dbReference type="EC" id="5.1.99.6"/>
    </reaction>
</comment>
<dbReference type="NCBIfam" id="TIGR00197">
    <property type="entry name" value="yjeF_nterm"/>
    <property type="match status" value="1"/>
</dbReference>
<feature type="binding site" evidence="18">
    <location>
        <begin position="132"/>
        <end position="138"/>
    </location>
    <ligand>
        <name>(6S)-NADPHX</name>
        <dbReference type="ChEBI" id="CHEBI:64076"/>
    </ligand>
</feature>
<evidence type="ECO:0000256" key="14">
    <source>
        <dbReference type="ARBA" id="ARBA00025153"/>
    </source>
</evidence>
<dbReference type="GO" id="GO:0052856">
    <property type="term" value="F:NAD(P)HX epimerase activity"/>
    <property type="evidence" value="ECO:0007669"/>
    <property type="project" value="UniProtKB-UniRule"/>
</dbReference>
<dbReference type="PANTHER" id="PTHR12592:SF0">
    <property type="entry name" value="ATP-DEPENDENT (S)-NAD(P)H-HYDRATE DEHYDRATASE"/>
    <property type="match status" value="1"/>
</dbReference>
<evidence type="ECO:0000256" key="12">
    <source>
        <dbReference type="ARBA" id="ARBA00023239"/>
    </source>
</evidence>
<evidence type="ECO:0000256" key="4">
    <source>
        <dbReference type="ARBA" id="ARBA00009524"/>
    </source>
</evidence>
<dbReference type="InterPro" id="IPR000631">
    <property type="entry name" value="CARKD"/>
</dbReference>
<protein>
    <recommendedName>
        <fullName evidence="19">Bifunctional NAD(P)H-hydrate repair enzyme</fullName>
    </recommendedName>
    <alternativeName>
        <fullName evidence="19">Nicotinamide nucleotide repair protein</fullName>
    </alternativeName>
    <domain>
        <recommendedName>
            <fullName evidence="19">ADP-dependent (S)-NAD(P)H-hydrate dehydratase</fullName>
            <ecNumber evidence="19">4.2.1.136</ecNumber>
        </recommendedName>
        <alternativeName>
            <fullName evidence="19">ADP-dependent NAD(P)HX dehydratase</fullName>
        </alternativeName>
    </domain>
    <domain>
        <recommendedName>
            <fullName evidence="19">NAD(P)H-hydrate epimerase</fullName>
            <ecNumber evidence="19">5.1.99.6</ecNumber>
        </recommendedName>
    </domain>
</protein>
<keyword evidence="9 18" id="KW-0630">Potassium</keyword>
<dbReference type="InterPro" id="IPR029056">
    <property type="entry name" value="Ribokinase-like"/>
</dbReference>
<feature type="binding site" evidence="17">
    <location>
        <position position="374"/>
    </location>
    <ligand>
        <name>(6S)-NADPHX</name>
        <dbReference type="ChEBI" id="CHEBI:64076"/>
    </ligand>
</feature>
<evidence type="ECO:0000313" key="23">
    <source>
        <dbReference type="Proteomes" id="UP000094652"/>
    </source>
</evidence>
<evidence type="ECO:0000256" key="3">
    <source>
        <dbReference type="ARBA" id="ARBA00006001"/>
    </source>
</evidence>
<dbReference type="Pfam" id="PF03853">
    <property type="entry name" value="YjeF_N"/>
    <property type="match status" value="1"/>
</dbReference>
<dbReference type="Proteomes" id="UP000094652">
    <property type="component" value="Chromosome"/>
</dbReference>
<evidence type="ECO:0000256" key="15">
    <source>
        <dbReference type="ARBA" id="ARBA00048238"/>
    </source>
</evidence>
<comment type="similarity">
    <text evidence="18">Belongs to the NnrE/AIBP family.</text>
</comment>
<dbReference type="HAMAP" id="MF_01965">
    <property type="entry name" value="NADHX_dehydratase"/>
    <property type="match status" value="1"/>
</dbReference>
<evidence type="ECO:0000256" key="16">
    <source>
        <dbReference type="ARBA" id="ARBA00049209"/>
    </source>
</evidence>
<dbReference type="KEGG" id="ctae:BGI42_13415"/>